<evidence type="ECO:0000256" key="5">
    <source>
        <dbReference type="ARBA" id="ARBA00023136"/>
    </source>
</evidence>
<feature type="transmembrane region" description="Helical" evidence="6">
    <location>
        <begin position="214"/>
        <end position="234"/>
    </location>
</feature>
<feature type="transmembrane region" description="Helical" evidence="6">
    <location>
        <begin position="240"/>
        <end position="262"/>
    </location>
</feature>
<sequence length="501" mass="53250">MSAPGYDGLTIATVSGATDAPGAMERTRLLSGRQDHGYLTTDVGPVKVDPSAKSEARLVAEEARTLAVSSVPVIASYMLQNSFQTVSIVIVGWGYPEGLSVAAFAYMFSTCTGWLIGMGGTTALDTLASAAYMGSDKAYTGILLQRAVLVLTLFYLPVAVVWIFSDRLFLALGQDATVARDACRFLTHLIPGALGYIYFEIVKKYLQAQGILNAGTYVLLITSPLSALLNYLFIHKAGMGVMGAPIATGIGYWLSLAGLVLYAKYVQGSACWAGWDRRCLQNLGVFARIAFLGFIHLGTEFWAFEIVALVAGRLGNLSLASQSILMTADQVLVTIPFGIGVATSVRVGNALGLRDKTAAQRSANTALLLSVCVAACLMAMLFATRYKLAGLLTPDAEVIRYTADVIPLVAVFQIFDGLNGSSGGALRGLGKQHIGAAANLGSYYVVALPLGSWLAFAGWELSGLWAGQLVGMFLAATIEVRSLLRVDWDTEIELAFERISA</sequence>
<dbReference type="EMBL" id="JAWCUI010000138">
    <property type="protein sequence ID" value="KAL1887182.1"/>
    <property type="molecule type" value="Genomic_DNA"/>
</dbReference>
<dbReference type="InterPro" id="IPR002528">
    <property type="entry name" value="MATE_fam"/>
</dbReference>
<organism evidence="7 8">
    <name type="scientific">Sporothrix stenoceras</name>
    <dbReference type="NCBI Taxonomy" id="5173"/>
    <lineage>
        <taxon>Eukaryota</taxon>
        <taxon>Fungi</taxon>
        <taxon>Dikarya</taxon>
        <taxon>Ascomycota</taxon>
        <taxon>Pezizomycotina</taxon>
        <taxon>Sordariomycetes</taxon>
        <taxon>Sordariomycetidae</taxon>
        <taxon>Ophiostomatales</taxon>
        <taxon>Ophiostomataceae</taxon>
        <taxon>Sporothrix</taxon>
    </lineage>
</organism>
<dbReference type="Pfam" id="PF01554">
    <property type="entry name" value="MatE"/>
    <property type="match status" value="2"/>
</dbReference>
<evidence type="ECO:0000256" key="4">
    <source>
        <dbReference type="ARBA" id="ARBA00022989"/>
    </source>
</evidence>
<evidence type="ECO:0000256" key="2">
    <source>
        <dbReference type="ARBA" id="ARBA00010199"/>
    </source>
</evidence>
<name>A0ABR3YH52_9PEZI</name>
<comment type="caution">
    <text evidence="7">The sequence shown here is derived from an EMBL/GenBank/DDBJ whole genome shotgun (WGS) entry which is preliminary data.</text>
</comment>
<comment type="subcellular location">
    <subcellularLocation>
        <location evidence="1">Membrane</location>
        <topology evidence="1">Multi-pass membrane protein</topology>
    </subcellularLocation>
</comment>
<dbReference type="InterPro" id="IPR045069">
    <property type="entry name" value="MATE_euk"/>
</dbReference>
<feature type="transmembrane region" description="Helical" evidence="6">
    <location>
        <begin position="185"/>
        <end position="202"/>
    </location>
</feature>
<evidence type="ECO:0000313" key="7">
    <source>
        <dbReference type="EMBL" id="KAL1887182.1"/>
    </source>
</evidence>
<feature type="transmembrane region" description="Helical" evidence="6">
    <location>
        <begin position="114"/>
        <end position="135"/>
    </location>
</feature>
<keyword evidence="5 6" id="KW-0472">Membrane</keyword>
<reference evidence="7 8" key="1">
    <citation type="journal article" date="2024" name="IMA Fungus">
        <title>IMA Genome - F19 : A genome assembly and annotation guide to empower mycologists, including annotated draft genome sequences of Ceratocystis pirilliformis, Diaporthe australafricana, Fusarium ophioides, Paecilomyces lecythidis, and Sporothrix stenoceras.</title>
        <authorList>
            <person name="Aylward J."/>
            <person name="Wilson A.M."/>
            <person name="Visagie C.M."/>
            <person name="Spraker J."/>
            <person name="Barnes I."/>
            <person name="Buitendag C."/>
            <person name="Ceriani C."/>
            <person name="Del Mar Angel L."/>
            <person name="du Plessis D."/>
            <person name="Fuchs T."/>
            <person name="Gasser K."/>
            <person name="Kramer D."/>
            <person name="Li W."/>
            <person name="Munsamy K."/>
            <person name="Piso A."/>
            <person name="Price J.L."/>
            <person name="Sonnekus B."/>
            <person name="Thomas C."/>
            <person name="van der Nest A."/>
            <person name="van Dijk A."/>
            <person name="van Heerden A."/>
            <person name="van Vuuren N."/>
            <person name="Yilmaz N."/>
            <person name="Duong T.A."/>
            <person name="van der Merwe N.A."/>
            <person name="Wingfield M.J."/>
            <person name="Wingfield B.D."/>
        </authorList>
    </citation>
    <scope>NUCLEOTIDE SEQUENCE [LARGE SCALE GENOMIC DNA]</scope>
    <source>
        <strain evidence="7 8">CMW 5346</strain>
    </source>
</reference>
<accession>A0ABR3YH52</accession>
<dbReference type="CDD" id="cd13132">
    <property type="entry name" value="MATE_eukaryotic"/>
    <property type="match status" value="1"/>
</dbReference>
<gene>
    <name evidence="7" type="primary">ERC1_2</name>
    <name evidence="7" type="ORF">Sste5346_010377</name>
</gene>
<proteinExistence type="inferred from homology"/>
<evidence type="ECO:0000256" key="6">
    <source>
        <dbReference type="SAM" id="Phobius"/>
    </source>
</evidence>
<keyword evidence="3 6" id="KW-0812">Transmembrane</keyword>
<feature type="transmembrane region" description="Helical" evidence="6">
    <location>
        <begin position="86"/>
        <end position="108"/>
    </location>
</feature>
<evidence type="ECO:0000313" key="8">
    <source>
        <dbReference type="Proteomes" id="UP001583186"/>
    </source>
</evidence>
<keyword evidence="4 6" id="KW-1133">Transmembrane helix</keyword>
<evidence type="ECO:0000256" key="3">
    <source>
        <dbReference type="ARBA" id="ARBA00022692"/>
    </source>
</evidence>
<feature type="transmembrane region" description="Helical" evidence="6">
    <location>
        <begin position="283"/>
        <end position="304"/>
    </location>
</feature>
<protein>
    <submittedName>
        <fullName evidence="7">Ethionine resistance protein</fullName>
    </submittedName>
</protein>
<comment type="similarity">
    <text evidence="2">Belongs to the multi antimicrobial extrusion (MATE) (TC 2.A.66.1) family.</text>
</comment>
<feature type="transmembrane region" description="Helical" evidence="6">
    <location>
        <begin position="366"/>
        <end position="386"/>
    </location>
</feature>
<feature type="transmembrane region" description="Helical" evidence="6">
    <location>
        <begin position="147"/>
        <end position="165"/>
    </location>
</feature>
<dbReference type="NCBIfam" id="TIGR00797">
    <property type="entry name" value="matE"/>
    <property type="match status" value="1"/>
</dbReference>
<dbReference type="Proteomes" id="UP001583186">
    <property type="component" value="Unassembled WGS sequence"/>
</dbReference>
<evidence type="ECO:0000256" key="1">
    <source>
        <dbReference type="ARBA" id="ARBA00004141"/>
    </source>
</evidence>
<feature type="transmembrane region" description="Helical" evidence="6">
    <location>
        <begin position="324"/>
        <end position="345"/>
    </location>
</feature>
<keyword evidence="8" id="KW-1185">Reference proteome</keyword>
<dbReference type="PANTHER" id="PTHR11206">
    <property type="entry name" value="MULTIDRUG RESISTANCE PROTEIN"/>
    <property type="match status" value="1"/>
</dbReference>